<evidence type="ECO:0000313" key="11">
    <source>
        <dbReference type="EMBL" id="KAK3931941.1"/>
    </source>
</evidence>
<dbReference type="PANTHER" id="PTHR22930">
    <property type="match status" value="1"/>
</dbReference>
<evidence type="ECO:0000259" key="10">
    <source>
        <dbReference type="Pfam" id="PF13359"/>
    </source>
</evidence>
<evidence type="ECO:0000313" key="12">
    <source>
        <dbReference type="Proteomes" id="UP001219518"/>
    </source>
</evidence>
<comment type="caution">
    <text evidence="11">The sequence shown here is derived from an EMBL/GenBank/DDBJ whole genome shotgun (WGS) entry which is preliminary data.</text>
</comment>
<accession>A0AAE1LTE4</accession>
<dbReference type="Proteomes" id="UP001219518">
    <property type="component" value="Unassembled WGS sequence"/>
</dbReference>
<evidence type="ECO:0000256" key="3">
    <source>
        <dbReference type="ARBA" id="ARBA00006958"/>
    </source>
</evidence>
<reference evidence="11" key="1">
    <citation type="submission" date="2021-07" db="EMBL/GenBank/DDBJ databases">
        <authorList>
            <person name="Catto M.A."/>
            <person name="Jacobson A."/>
            <person name="Kennedy G."/>
            <person name="Labadie P."/>
            <person name="Hunt B.G."/>
            <person name="Srinivasan R."/>
        </authorList>
    </citation>
    <scope>NUCLEOTIDE SEQUENCE</scope>
    <source>
        <strain evidence="11">PL_HMW_Pooled</strain>
        <tissue evidence="11">Head</tissue>
    </source>
</reference>
<keyword evidence="8" id="KW-0472">Membrane</keyword>
<dbReference type="GO" id="GO:0005634">
    <property type="term" value="C:nucleus"/>
    <property type="evidence" value="ECO:0007669"/>
    <property type="project" value="UniProtKB-SubCell"/>
</dbReference>
<keyword evidence="6" id="KW-0378">Hydrolase</keyword>
<dbReference type="Pfam" id="PF13359">
    <property type="entry name" value="DDE_Tnp_4"/>
    <property type="match status" value="1"/>
</dbReference>
<keyword evidence="8" id="KW-0812">Transmembrane</keyword>
<keyword evidence="12" id="KW-1185">Reference proteome</keyword>
<dbReference type="AlphaFoldDB" id="A0AAE1LTE4"/>
<comment type="cofactor">
    <cofactor evidence="1">
        <name>a divalent metal cation</name>
        <dbReference type="ChEBI" id="CHEBI:60240"/>
    </cofactor>
</comment>
<keyword evidence="9" id="KW-0732">Signal</keyword>
<feature type="transmembrane region" description="Helical" evidence="8">
    <location>
        <begin position="70"/>
        <end position="91"/>
    </location>
</feature>
<dbReference type="PANTHER" id="PTHR22930:SF269">
    <property type="entry name" value="NUCLEASE HARBI1-LIKE PROTEIN"/>
    <property type="match status" value="1"/>
</dbReference>
<keyword evidence="7" id="KW-0539">Nucleus</keyword>
<feature type="domain" description="DDE Tnp4" evidence="10">
    <location>
        <begin position="342"/>
        <end position="506"/>
    </location>
</feature>
<proteinExistence type="inferred from homology"/>
<feature type="chain" id="PRO_5042123411" evidence="9">
    <location>
        <begin position="23"/>
        <end position="584"/>
    </location>
</feature>
<keyword evidence="5" id="KW-0479">Metal-binding</keyword>
<evidence type="ECO:0000256" key="5">
    <source>
        <dbReference type="ARBA" id="ARBA00022723"/>
    </source>
</evidence>
<dbReference type="InterPro" id="IPR045249">
    <property type="entry name" value="HARBI1-like"/>
</dbReference>
<sequence length="584" mass="66731">MRRRTVRLAIIALLLRRRRAAAMGLVPPLSTGLPGLACRARHARCRNHYHARPARHANPRRRRGRRGRSALPTLAAFVAVLALAMPLSLAARRRRARHVRHALITRRSPPSCSPCSPCPYHSPLAAVVLAMPLLAAVELTMPLLAATVLAMFAVRVLKRAGPGTRNASETIGFRLRRLLLLRLALFRRERLEQERSARRWFRRPLWRERLVHGAWRTSVQTMLNEDPEEFFKHFRMTPQLFNEMLADLRERLQKRRVAGYFSPGERLAVTLYYLAHGSYMKVAGDGFGIPPSSMSIIVRETCRAIWEEYSQAVFPPLTEERLEAISEGFWRTWNFPNCYGAIDGKHCIVQNFPNGASDWFNYKKSFSMVLLAICDHAYKFTYVDIGGRGRRSDGGLWEQCTLKQMLDNGDLPLAPMKPLPGSWAATPQVLVADAAFPMGPNIMRPYPGEFLPDHKAIFNYRLSRARRVIENAFGIMTARWRVLRRSFVASIPTAKLIIQAVVVLHNKFIFNEENVAPHQRWYIPPDLQDIEGFADGADPLLPYQVEEEQDADAIREEFADFFLGPGSVPWQWEHLTGIRPRHEE</sequence>
<keyword evidence="4" id="KW-0540">Nuclease</keyword>
<dbReference type="GO" id="GO:0016787">
    <property type="term" value="F:hydrolase activity"/>
    <property type="evidence" value="ECO:0007669"/>
    <property type="project" value="UniProtKB-KW"/>
</dbReference>
<dbReference type="EMBL" id="JAHWGI010001433">
    <property type="protein sequence ID" value="KAK3931941.1"/>
    <property type="molecule type" value="Genomic_DNA"/>
</dbReference>
<evidence type="ECO:0000256" key="4">
    <source>
        <dbReference type="ARBA" id="ARBA00022722"/>
    </source>
</evidence>
<comment type="similarity">
    <text evidence="3">Belongs to the HARBI1 family.</text>
</comment>
<evidence type="ECO:0000256" key="2">
    <source>
        <dbReference type="ARBA" id="ARBA00004123"/>
    </source>
</evidence>
<name>A0AAE1LTE4_9NEOP</name>
<evidence type="ECO:0000256" key="6">
    <source>
        <dbReference type="ARBA" id="ARBA00022801"/>
    </source>
</evidence>
<keyword evidence="8" id="KW-1133">Transmembrane helix</keyword>
<feature type="signal peptide" evidence="9">
    <location>
        <begin position="1"/>
        <end position="22"/>
    </location>
</feature>
<gene>
    <name evidence="11" type="ORF">KUF71_001314</name>
</gene>
<organism evidence="11 12">
    <name type="scientific">Frankliniella fusca</name>
    <dbReference type="NCBI Taxonomy" id="407009"/>
    <lineage>
        <taxon>Eukaryota</taxon>
        <taxon>Metazoa</taxon>
        <taxon>Ecdysozoa</taxon>
        <taxon>Arthropoda</taxon>
        <taxon>Hexapoda</taxon>
        <taxon>Insecta</taxon>
        <taxon>Pterygota</taxon>
        <taxon>Neoptera</taxon>
        <taxon>Paraneoptera</taxon>
        <taxon>Thysanoptera</taxon>
        <taxon>Terebrantia</taxon>
        <taxon>Thripoidea</taxon>
        <taxon>Thripidae</taxon>
        <taxon>Frankliniella</taxon>
    </lineage>
</organism>
<dbReference type="GO" id="GO:0046872">
    <property type="term" value="F:metal ion binding"/>
    <property type="evidence" value="ECO:0007669"/>
    <property type="project" value="UniProtKB-KW"/>
</dbReference>
<dbReference type="GO" id="GO:0004518">
    <property type="term" value="F:nuclease activity"/>
    <property type="evidence" value="ECO:0007669"/>
    <property type="project" value="UniProtKB-KW"/>
</dbReference>
<comment type="subcellular location">
    <subcellularLocation>
        <location evidence="2">Nucleus</location>
    </subcellularLocation>
</comment>
<dbReference type="InterPro" id="IPR027806">
    <property type="entry name" value="HARBI1_dom"/>
</dbReference>
<evidence type="ECO:0000256" key="7">
    <source>
        <dbReference type="ARBA" id="ARBA00023242"/>
    </source>
</evidence>
<evidence type="ECO:0000256" key="8">
    <source>
        <dbReference type="SAM" id="Phobius"/>
    </source>
</evidence>
<reference evidence="11" key="2">
    <citation type="journal article" date="2023" name="BMC Genomics">
        <title>Pest status, molecular evolution, and epigenetic factors derived from the genome assembly of Frankliniella fusca, a thysanopteran phytovirus vector.</title>
        <authorList>
            <person name="Catto M.A."/>
            <person name="Labadie P.E."/>
            <person name="Jacobson A.L."/>
            <person name="Kennedy G.G."/>
            <person name="Srinivasan R."/>
            <person name="Hunt B.G."/>
        </authorList>
    </citation>
    <scope>NUCLEOTIDE SEQUENCE</scope>
    <source>
        <strain evidence="11">PL_HMW_Pooled</strain>
    </source>
</reference>
<protein>
    <submittedName>
        <fullName evidence="11">Protein ANTAGONIST OF LIKE HETEROCHROMATIN PROTEIN 1</fullName>
    </submittedName>
</protein>
<evidence type="ECO:0000256" key="9">
    <source>
        <dbReference type="SAM" id="SignalP"/>
    </source>
</evidence>
<evidence type="ECO:0000256" key="1">
    <source>
        <dbReference type="ARBA" id="ARBA00001968"/>
    </source>
</evidence>